<organism evidence="7 8">
    <name type="scientific">Paenibacillus spongiae</name>
    <dbReference type="NCBI Taxonomy" id="2909671"/>
    <lineage>
        <taxon>Bacteria</taxon>
        <taxon>Bacillati</taxon>
        <taxon>Bacillota</taxon>
        <taxon>Bacilli</taxon>
        <taxon>Bacillales</taxon>
        <taxon>Paenibacillaceae</taxon>
        <taxon>Paenibacillus</taxon>
    </lineage>
</organism>
<feature type="transmembrane region" description="Helical" evidence="6">
    <location>
        <begin position="151"/>
        <end position="173"/>
    </location>
</feature>
<feature type="transmembrane region" description="Helical" evidence="6">
    <location>
        <begin position="64"/>
        <end position="84"/>
    </location>
</feature>
<reference evidence="7" key="1">
    <citation type="submission" date="2022-01" db="EMBL/GenBank/DDBJ databases">
        <title>Paenibacillus spongiae sp. nov., isolated from marine sponge.</title>
        <authorList>
            <person name="Li Z."/>
            <person name="Zhang M."/>
        </authorList>
    </citation>
    <scope>NUCLEOTIDE SEQUENCE</scope>
    <source>
        <strain evidence="7">PHS-Z3</strain>
    </source>
</reference>
<feature type="transmembrane region" description="Helical" evidence="6">
    <location>
        <begin position="270"/>
        <end position="290"/>
    </location>
</feature>
<keyword evidence="3 6" id="KW-0812">Transmembrane</keyword>
<proteinExistence type="predicted"/>
<keyword evidence="5 6" id="KW-0472">Membrane</keyword>
<feature type="transmembrane region" description="Helical" evidence="6">
    <location>
        <begin position="91"/>
        <end position="113"/>
    </location>
</feature>
<dbReference type="Proteomes" id="UP001057877">
    <property type="component" value="Chromosome"/>
</dbReference>
<protein>
    <submittedName>
        <fullName evidence="7">ABC transporter permease</fullName>
    </submittedName>
</protein>
<evidence type="ECO:0000256" key="3">
    <source>
        <dbReference type="ARBA" id="ARBA00022692"/>
    </source>
</evidence>
<dbReference type="PANTHER" id="PTHR43370:SF1">
    <property type="entry name" value="GUANOSINE ABC TRANSPORTER PERMEASE PROTEIN NUPQ"/>
    <property type="match status" value="1"/>
</dbReference>
<sequence length="305" mass="32829">METILDWSLLNSMFRVVAPLLLAALGGALCARVGIFNVALEGMMLTGAFSAILGNYWFGNVWLALLFACLCVAAVSLLFGYLCIHLQANAIVVGVAINFLATGLTAFCLFAIFNVKGQYYDKSMTGLPKWNIPFIQDIPVVGQIISGHTPLVYLAFLLVAVLQYVLFKTVLGFRLNAVGENPVAAKSLGLRVRRYQYGAVLASGVLCALAGAQLSLGQVTLFAENMTAGRGFIALVATMLGQSNPLGVMGSSMLFGLMDALSIRLQGFSLPTHFTMMLPYVMTILVMLFVKDKSYLRQSGRIAGK</sequence>
<evidence type="ECO:0000256" key="5">
    <source>
        <dbReference type="ARBA" id="ARBA00023136"/>
    </source>
</evidence>
<evidence type="ECO:0000313" key="7">
    <source>
        <dbReference type="EMBL" id="UVI32767.1"/>
    </source>
</evidence>
<evidence type="ECO:0000256" key="4">
    <source>
        <dbReference type="ARBA" id="ARBA00022989"/>
    </source>
</evidence>
<gene>
    <name evidence="7" type="ORF">L1F29_13460</name>
</gene>
<name>A0ABY5SFK0_9BACL</name>
<dbReference type="InterPro" id="IPR001851">
    <property type="entry name" value="ABC_transp_permease"/>
</dbReference>
<dbReference type="EMBL" id="CP091430">
    <property type="protein sequence ID" value="UVI32767.1"/>
    <property type="molecule type" value="Genomic_DNA"/>
</dbReference>
<keyword evidence="2" id="KW-1003">Cell membrane</keyword>
<dbReference type="Pfam" id="PF02653">
    <property type="entry name" value="BPD_transp_2"/>
    <property type="match status" value="1"/>
</dbReference>
<dbReference type="PANTHER" id="PTHR43370">
    <property type="entry name" value="SUGAR ABC TRANSPORTER INTEGRAL MEMBRANE PROTEIN-RELATED"/>
    <property type="match status" value="1"/>
</dbReference>
<feature type="transmembrane region" description="Helical" evidence="6">
    <location>
        <begin position="12"/>
        <end position="31"/>
    </location>
</feature>
<evidence type="ECO:0000256" key="1">
    <source>
        <dbReference type="ARBA" id="ARBA00004651"/>
    </source>
</evidence>
<keyword evidence="4 6" id="KW-1133">Transmembrane helix</keyword>
<comment type="subcellular location">
    <subcellularLocation>
        <location evidence="1">Cell membrane</location>
        <topology evidence="1">Multi-pass membrane protein</topology>
    </subcellularLocation>
</comment>
<evidence type="ECO:0000256" key="6">
    <source>
        <dbReference type="SAM" id="Phobius"/>
    </source>
</evidence>
<evidence type="ECO:0000256" key="2">
    <source>
        <dbReference type="ARBA" id="ARBA00022475"/>
    </source>
</evidence>
<keyword evidence="8" id="KW-1185">Reference proteome</keyword>
<accession>A0ABY5SFK0</accession>
<feature type="transmembrane region" description="Helical" evidence="6">
    <location>
        <begin position="194"/>
        <end position="212"/>
    </location>
</feature>
<dbReference type="RefSeq" id="WP_258388817.1">
    <property type="nucleotide sequence ID" value="NZ_CP091430.1"/>
</dbReference>
<evidence type="ECO:0000313" key="8">
    <source>
        <dbReference type="Proteomes" id="UP001057877"/>
    </source>
</evidence>
<dbReference type="CDD" id="cd06580">
    <property type="entry name" value="TM_PBP1_transp_TpRbsC_like"/>
    <property type="match status" value="1"/>
</dbReference>